<dbReference type="AlphaFoldDB" id="A0A803MLX5"/>
<reference evidence="1" key="2">
    <citation type="submission" date="2021-03" db="UniProtKB">
        <authorList>
            <consortium name="EnsemblPlants"/>
        </authorList>
    </citation>
    <scope>IDENTIFICATION</scope>
</reference>
<dbReference type="Gramene" id="AUR62031937-RA">
    <property type="protein sequence ID" value="AUR62031937-RA:cds"/>
    <property type="gene ID" value="AUR62031937"/>
</dbReference>
<evidence type="ECO:0000313" key="2">
    <source>
        <dbReference type="Proteomes" id="UP000596660"/>
    </source>
</evidence>
<sequence length="201" mass="22597">MVDWWLRSCGEGEDEVGYGGLVVAGLRRRMENLMVVRRTRLAMVDRNLVGYGSLVAAGLRRREYCLLQHHLLPSLLIVTKIEQVVLLLEAYEVTWIKALLKDLTLSHLDPAVLKCDNKAALAITANLMMHERTKHVEIDCHYVRDMVKAGTIETKRVSSSNQVAEIFTKVLSVKQHNDLLLKLGVTSPPASRLKGDNEVTI</sequence>
<evidence type="ECO:0000313" key="1">
    <source>
        <dbReference type="EnsemblPlants" id="AUR62031937-RA:cds"/>
    </source>
</evidence>
<organism evidence="1 2">
    <name type="scientific">Chenopodium quinoa</name>
    <name type="common">Quinoa</name>
    <dbReference type="NCBI Taxonomy" id="63459"/>
    <lineage>
        <taxon>Eukaryota</taxon>
        <taxon>Viridiplantae</taxon>
        <taxon>Streptophyta</taxon>
        <taxon>Embryophyta</taxon>
        <taxon>Tracheophyta</taxon>
        <taxon>Spermatophyta</taxon>
        <taxon>Magnoliopsida</taxon>
        <taxon>eudicotyledons</taxon>
        <taxon>Gunneridae</taxon>
        <taxon>Pentapetalae</taxon>
        <taxon>Caryophyllales</taxon>
        <taxon>Chenopodiaceae</taxon>
        <taxon>Chenopodioideae</taxon>
        <taxon>Atripliceae</taxon>
        <taxon>Chenopodium</taxon>
    </lineage>
</organism>
<proteinExistence type="predicted"/>
<dbReference type="Proteomes" id="UP000596660">
    <property type="component" value="Unplaced"/>
</dbReference>
<keyword evidence="2" id="KW-1185">Reference proteome</keyword>
<protein>
    <submittedName>
        <fullName evidence="1">Uncharacterized protein</fullName>
    </submittedName>
</protein>
<accession>A0A803MLX5</accession>
<reference evidence="1" key="1">
    <citation type="journal article" date="2017" name="Nature">
        <title>The genome of Chenopodium quinoa.</title>
        <authorList>
            <person name="Jarvis D.E."/>
            <person name="Ho Y.S."/>
            <person name="Lightfoot D.J."/>
            <person name="Schmoeckel S.M."/>
            <person name="Li B."/>
            <person name="Borm T.J.A."/>
            <person name="Ohyanagi H."/>
            <person name="Mineta K."/>
            <person name="Michell C.T."/>
            <person name="Saber N."/>
            <person name="Kharbatia N.M."/>
            <person name="Rupper R.R."/>
            <person name="Sharp A.R."/>
            <person name="Dally N."/>
            <person name="Boughton B.A."/>
            <person name="Woo Y.H."/>
            <person name="Gao G."/>
            <person name="Schijlen E.G.W.M."/>
            <person name="Guo X."/>
            <person name="Momin A.A."/>
            <person name="Negrao S."/>
            <person name="Al-Babili S."/>
            <person name="Gehring C."/>
            <person name="Roessner U."/>
            <person name="Jung C."/>
            <person name="Murphy K."/>
            <person name="Arold S.T."/>
            <person name="Gojobori T."/>
            <person name="van der Linden C.G."/>
            <person name="van Loo E.N."/>
            <person name="Jellen E.N."/>
            <person name="Maughan P.J."/>
            <person name="Tester M."/>
        </authorList>
    </citation>
    <scope>NUCLEOTIDE SEQUENCE [LARGE SCALE GENOMIC DNA]</scope>
    <source>
        <strain evidence="1">cv. PI 614886</strain>
    </source>
</reference>
<dbReference type="EnsemblPlants" id="AUR62031937-RA">
    <property type="protein sequence ID" value="AUR62031937-RA:cds"/>
    <property type="gene ID" value="AUR62031937"/>
</dbReference>
<name>A0A803MLX5_CHEQI</name>
<dbReference type="PANTHER" id="PTHR11439">
    <property type="entry name" value="GAG-POL-RELATED RETROTRANSPOSON"/>
    <property type="match status" value="1"/>
</dbReference>
<dbReference type="CDD" id="cd09272">
    <property type="entry name" value="RNase_HI_RT_Ty1"/>
    <property type="match status" value="1"/>
</dbReference>
<dbReference type="PANTHER" id="PTHR11439:SF498">
    <property type="entry name" value="DNAK FAMILY PROTEIN"/>
    <property type="match status" value="1"/>
</dbReference>